<evidence type="ECO:0000256" key="8">
    <source>
        <dbReference type="ARBA" id="ARBA00081473"/>
    </source>
</evidence>
<keyword evidence="13" id="KW-1185">Reference proteome</keyword>
<dbReference type="InterPro" id="IPR036390">
    <property type="entry name" value="WH_DNA-bd_sf"/>
</dbReference>
<evidence type="ECO:0000256" key="2">
    <source>
        <dbReference type="ARBA" id="ARBA00009543"/>
    </source>
</evidence>
<dbReference type="EMBL" id="JAPEVG010001185">
    <property type="protein sequence ID" value="KAJ8453732.1"/>
    <property type="molecule type" value="Genomic_DNA"/>
</dbReference>
<keyword evidence="5" id="KW-0238">DNA-binding</keyword>
<dbReference type="SUPFAM" id="SSF46785">
    <property type="entry name" value="Winged helix' DNA-binding domain"/>
    <property type="match status" value="1"/>
</dbReference>
<dbReference type="PANTHER" id="PTHR10445:SF0">
    <property type="entry name" value="GENERAL TRANSCRIPTION FACTOR IIF SUBUNIT 2"/>
    <property type="match status" value="1"/>
</dbReference>
<dbReference type="FunFam" id="1.10.10.10:FF:000035">
    <property type="entry name" value="General transcription factor IIF subunit 2"/>
    <property type="match status" value="1"/>
</dbReference>
<protein>
    <recommendedName>
        <fullName evidence="3">Transcription initiation factor IIF subunit beta</fullName>
    </recommendedName>
    <alternativeName>
        <fullName evidence="9">TFIIF medium subunit</fullName>
    </alternativeName>
    <alternativeName>
        <fullName evidence="8">TFIIF-beta</fullName>
    </alternativeName>
</protein>
<comment type="caution">
    <text evidence="12">The sequence shown here is derived from an EMBL/GenBank/DDBJ whole genome shotgun (WGS) entry which is preliminary data.</text>
</comment>
<reference evidence="12" key="1">
    <citation type="submission" date="2022-11" db="EMBL/GenBank/DDBJ databases">
        <title>Genome Sequence of Cubamyces cubensis.</title>
        <authorList>
            <person name="Buettner E."/>
        </authorList>
    </citation>
    <scope>NUCLEOTIDE SEQUENCE</scope>
    <source>
        <strain evidence="12">MPL-01</strain>
    </source>
</reference>
<feature type="compositionally biased region" description="Polar residues" evidence="10">
    <location>
        <begin position="1"/>
        <end position="10"/>
    </location>
</feature>
<evidence type="ECO:0000256" key="10">
    <source>
        <dbReference type="SAM" id="MobiDB-lite"/>
    </source>
</evidence>
<keyword evidence="6" id="KW-0804">Transcription</keyword>
<feature type="region of interest" description="Disordered" evidence="10">
    <location>
        <begin position="97"/>
        <end position="131"/>
    </location>
</feature>
<dbReference type="Pfam" id="PF02270">
    <property type="entry name" value="TFIIF_beta"/>
    <property type="match status" value="1"/>
</dbReference>
<evidence type="ECO:0000256" key="4">
    <source>
        <dbReference type="ARBA" id="ARBA00023015"/>
    </source>
</evidence>
<evidence type="ECO:0000259" key="11">
    <source>
        <dbReference type="Pfam" id="PF02270"/>
    </source>
</evidence>
<evidence type="ECO:0000256" key="7">
    <source>
        <dbReference type="ARBA" id="ARBA00023242"/>
    </source>
</evidence>
<comment type="subcellular location">
    <subcellularLocation>
        <location evidence="1">Nucleus</location>
    </subcellularLocation>
</comment>
<dbReference type="PANTHER" id="PTHR10445">
    <property type="entry name" value="GENERAL TRANSCRIPTION FACTOR IIF SUBUNIT 2"/>
    <property type="match status" value="1"/>
</dbReference>
<dbReference type="InterPro" id="IPR036388">
    <property type="entry name" value="WH-like_DNA-bd_sf"/>
</dbReference>
<feature type="compositionally biased region" description="Acidic residues" evidence="10">
    <location>
        <begin position="106"/>
        <end position="131"/>
    </location>
</feature>
<keyword evidence="7" id="KW-0539">Nucleus</keyword>
<evidence type="ECO:0000313" key="13">
    <source>
        <dbReference type="Proteomes" id="UP001215151"/>
    </source>
</evidence>
<dbReference type="GO" id="GO:0006367">
    <property type="term" value="P:transcription initiation at RNA polymerase II promoter"/>
    <property type="evidence" value="ECO:0007669"/>
    <property type="project" value="InterPro"/>
</dbReference>
<proteinExistence type="inferred from homology"/>
<feature type="domain" description="TFIIF beta subunit HTH" evidence="11">
    <location>
        <begin position="21"/>
        <end position="85"/>
    </location>
</feature>
<dbReference type="InterPro" id="IPR003196">
    <property type="entry name" value="TFIIF_beta"/>
</dbReference>
<evidence type="ECO:0000256" key="1">
    <source>
        <dbReference type="ARBA" id="ARBA00004123"/>
    </source>
</evidence>
<dbReference type="Gene3D" id="1.10.10.10">
    <property type="entry name" value="Winged helix-like DNA-binding domain superfamily/Winged helix DNA-binding domain"/>
    <property type="match status" value="1"/>
</dbReference>
<comment type="similarity">
    <text evidence="2">Belongs to the TFIIF beta subunit family.</text>
</comment>
<feature type="region of interest" description="Disordered" evidence="10">
    <location>
        <begin position="1"/>
        <end position="21"/>
    </location>
</feature>
<name>A0AAD7TFC1_9APHY</name>
<dbReference type="InterPro" id="IPR040450">
    <property type="entry name" value="TFIIF_beta_HTH"/>
</dbReference>
<organism evidence="12 13">
    <name type="scientific">Trametes cubensis</name>
    <dbReference type="NCBI Taxonomy" id="1111947"/>
    <lineage>
        <taxon>Eukaryota</taxon>
        <taxon>Fungi</taxon>
        <taxon>Dikarya</taxon>
        <taxon>Basidiomycota</taxon>
        <taxon>Agaricomycotina</taxon>
        <taxon>Agaricomycetes</taxon>
        <taxon>Polyporales</taxon>
        <taxon>Polyporaceae</taxon>
        <taxon>Trametes</taxon>
    </lineage>
</organism>
<evidence type="ECO:0000313" key="12">
    <source>
        <dbReference type="EMBL" id="KAJ8453732.1"/>
    </source>
</evidence>
<dbReference type="GO" id="GO:0003677">
    <property type="term" value="F:DNA binding"/>
    <property type="evidence" value="ECO:0007669"/>
    <property type="project" value="UniProtKB-KW"/>
</dbReference>
<dbReference type="GO" id="GO:0005674">
    <property type="term" value="C:transcription factor TFIIF complex"/>
    <property type="evidence" value="ECO:0007669"/>
    <property type="project" value="InterPro"/>
</dbReference>
<dbReference type="AlphaFoldDB" id="A0AAD7TFC1"/>
<evidence type="ECO:0000256" key="3">
    <source>
        <dbReference type="ARBA" id="ARBA00021453"/>
    </source>
</evidence>
<evidence type="ECO:0000256" key="6">
    <source>
        <dbReference type="ARBA" id="ARBA00023163"/>
    </source>
</evidence>
<gene>
    <name evidence="12" type="ORF">ONZ51_g13432</name>
</gene>
<sequence length="131" mass="15077">MSAPRTQSTKKATKGPADRNVRIPRPKLLDMLFSLFEEKLRWPLKMLRERTQQPEAYLKEVLSEIAYPHRVGEHRGAWELSASYRYRKQTGADVVENPTALASAEAFEEDVDGDDDEDDEDDESDMEDLFS</sequence>
<accession>A0AAD7TFC1</accession>
<evidence type="ECO:0000256" key="9">
    <source>
        <dbReference type="ARBA" id="ARBA00081863"/>
    </source>
</evidence>
<dbReference type="Proteomes" id="UP001215151">
    <property type="component" value="Unassembled WGS sequence"/>
</dbReference>
<evidence type="ECO:0000256" key="5">
    <source>
        <dbReference type="ARBA" id="ARBA00023125"/>
    </source>
</evidence>
<keyword evidence="4" id="KW-0805">Transcription regulation</keyword>